<evidence type="ECO:0000313" key="3">
    <source>
        <dbReference type="Proteomes" id="UP000197097"/>
    </source>
</evidence>
<comment type="caution">
    <text evidence="2">The sequence shown here is derived from an EMBL/GenBank/DDBJ whole genome shotgun (WGS) entry which is preliminary data.</text>
</comment>
<dbReference type="InterPro" id="IPR024467">
    <property type="entry name" value="Xre/MbcA/ParS-like_toxin-bd"/>
</dbReference>
<evidence type="ECO:0000313" key="2">
    <source>
        <dbReference type="EMBL" id="OWQ98560.1"/>
    </source>
</evidence>
<gene>
    <name evidence="2" type="ORF">CDQ91_07700</name>
</gene>
<evidence type="ECO:0000259" key="1">
    <source>
        <dbReference type="Pfam" id="PF09722"/>
    </source>
</evidence>
<protein>
    <recommendedName>
        <fullName evidence="1">Antitoxin Xre/MbcA/ParS-like toxin-binding domain-containing protein</fullName>
    </recommendedName>
</protein>
<organism evidence="2 3">
    <name type="scientific">Sphingopyxis witflariensis</name>
    <dbReference type="NCBI Taxonomy" id="173675"/>
    <lineage>
        <taxon>Bacteria</taxon>
        <taxon>Pseudomonadati</taxon>
        <taxon>Pseudomonadota</taxon>
        <taxon>Alphaproteobacteria</taxon>
        <taxon>Sphingomonadales</taxon>
        <taxon>Sphingomonadaceae</taxon>
        <taxon>Sphingopyxis</taxon>
    </lineage>
</organism>
<reference evidence="2 3" key="1">
    <citation type="journal article" date="2002" name="Int. J. Syst. Evol. Microbiol.">
        <title>Sphingopyxis witflariensis sp. nov., isolated from activated sludge.</title>
        <authorList>
            <person name="Kampfer P."/>
            <person name="Witzenberger R."/>
            <person name="Denner E.B."/>
            <person name="Busse H.J."/>
            <person name="Neef A."/>
        </authorList>
    </citation>
    <scope>NUCLEOTIDE SEQUENCE [LARGE SCALE GENOMIC DNA]</scope>
    <source>
        <strain evidence="2 3">DSM 14551</strain>
    </source>
</reference>
<feature type="domain" description="Antitoxin Xre/MbcA/ParS-like toxin-binding" evidence="1">
    <location>
        <begin position="66"/>
        <end position="114"/>
    </location>
</feature>
<name>A0A246JZM0_9SPHN</name>
<dbReference type="Pfam" id="PF09722">
    <property type="entry name" value="Xre_MbcA_ParS_C"/>
    <property type="match status" value="1"/>
</dbReference>
<keyword evidence="3" id="KW-1185">Reference proteome</keyword>
<dbReference type="EMBL" id="NISJ01000003">
    <property type="protein sequence ID" value="OWQ98560.1"/>
    <property type="molecule type" value="Genomic_DNA"/>
</dbReference>
<proteinExistence type="predicted"/>
<sequence>MLAVGLRTFFRLADEWHLSEAEQIILLGSPAEFELAQWQRGDVASGSGETLERISLILGIYKAIQTLLPDRVRANRWMRAPNLAPTFSGGSALDQMLRGDIADLRRVRTYLDAQLG</sequence>
<dbReference type="Proteomes" id="UP000197097">
    <property type="component" value="Unassembled WGS sequence"/>
</dbReference>
<accession>A0A246JZM0</accession>
<dbReference type="OrthoDB" id="117888at2"/>
<dbReference type="AlphaFoldDB" id="A0A246JZM0"/>